<dbReference type="SUPFAM" id="SSF57256">
    <property type="entry name" value="Elafin-like"/>
    <property type="match status" value="1"/>
</dbReference>
<feature type="domain" description="WAP" evidence="2">
    <location>
        <begin position="37"/>
        <end position="75"/>
    </location>
</feature>
<evidence type="ECO:0000256" key="1">
    <source>
        <dbReference type="SAM" id="SignalP"/>
    </source>
</evidence>
<dbReference type="GO" id="GO:0005576">
    <property type="term" value="C:extracellular region"/>
    <property type="evidence" value="ECO:0007669"/>
    <property type="project" value="InterPro"/>
</dbReference>
<dbReference type="AlphaFoldDB" id="A0AAE1GDP0"/>
<keyword evidence="4" id="KW-1185">Reference proteome</keyword>
<dbReference type="InterPro" id="IPR036645">
    <property type="entry name" value="Elafin-like_sf"/>
</dbReference>
<name>A0AAE1GDP0_PETCI</name>
<organism evidence="3 4">
    <name type="scientific">Petrolisthes cinctipes</name>
    <name type="common">Flat porcelain crab</name>
    <dbReference type="NCBI Taxonomy" id="88211"/>
    <lineage>
        <taxon>Eukaryota</taxon>
        <taxon>Metazoa</taxon>
        <taxon>Ecdysozoa</taxon>
        <taxon>Arthropoda</taxon>
        <taxon>Crustacea</taxon>
        <taxon>Multicrustacea</taxon>
        <taxon>Malacostraca</taxon>
        <taxon>Eumalacostraca</taxon>
        <taxon>Eucarida</taxon>
        <taxon>Decapoda</taxon>
        <taxon>Pleocyemata</taxon>
        <taxon>Anomura</taxon>
        <taxon>Galatheoidea</taxon>
        <taxon>Porcellanidae</taxon>
        <taxon>Petrolisthes</taxon>
    </lineage>
</organism>
<comment type="caution">
    <text evidence="3">The sequence shown here is derived from an EMBL/GenBank/DDBJ whole genome shotgun (WGS) entry which is preliminary data.</text>
</comment>
<keyword evidence="1" id="KW-0732">Signal</keyword>
<proteinExistence type="predicted"/>
<dbReference type="GO" id="GO:0030414">
    <property type="term" value="F:peptidase inhibitor activity"/>
    <property type="evidence" value="ECO:0007669"/>
    <property type="project" value="InterPro"/>
</dbReference>
<feature type="chain" id="PRO_5042154655" description="WAP domain-containing protein" evidence="1">
    <location>
        <begin position="25"/>
        <end position="83"/>
    </location>
</feature>
<evidence type="ECO:0000313" key="3">
    <source>
        <dbReference type="EMBL" id="KAK3889937.1"/>
    </source>
</evidence>
<protein>
    <recommendedName>
        <fullName evidence="2">WAP domain-containing protein</fullName>
    </recommendedName>
</protein>
<gene>
    <name evidence="3" type="ORF">Pcinc_006090</name>
</gene>
<dbReference type="Pfam" id="PF00095">
    <property type="entry name" value="WAP"/>
    <property type="match status" value="1"/>
</dbReference>
<dbReference type="EMBL" id="JAWQEG010000453">
    <property type="protein sequence ID" value="KAK3889937.1"/>
    <property type="molecule type" value="Genomic_DNA"/>
</dbReference>
<dbReference type="InterPro" id="IPR008197">
    <property type="entry name" value="WAP_dom"/>
</dbReference>
<evidence type="ECO:0000313" key="4">
    <source>
        <dbReference type="Proteomes" id="UP001286313"/>
    </source>
</evidence>
<reference evidence="3" key="1">
    <citation type="submission" date="2023-10" db="EMBL/GenBank/DDBJ databases">
        <title>Genome assemblies of two species of porcelain crab, Petrolisthes cinctipes and Petrolisthes manimaculis (Anomura: Porcellanidae).</title>
        <authorList>
            <person name="Angst P."/>
        </authorList>
    </citation>
    <scope>NUCLEOTIDE SEQUENCE</scope>
    <source>
        <strain evidence="3">PB745_01</strain>
        <tissue evidence="3">Gill</tissue>
    </source>
</reference>
<evidence type="ECO:0000259" key="2">
    <source>
        <dbReference type="Pfam" id="PF00095"/>
    </source>
</evidence>
<feature type="signal peptide" evidence="1">
    <location>
        <begin position="1"/>
        <end position="24"/>
    </location>
</feature>
<accession>A0AAE1GDP0</accession>
<dbReference type="Proteomes" id="UP001286313">
    <property type="component" value="Unassembled WGS sequence"/>
</dbReference>
<sequence>MGVGKVSVILAVLVALSVLTVVMSEANEAPGAGHAVGGCPPIWLVLLGQKCQYDYQCNSRTHKCCPSLLGGRRCARRRWGPYD</sequence>